<reference evidence="3" key="1">
    <citation type="journal article" date="2009" name="BMC Genomics">
        <title>The complete genome sequence of Staphylothermus marinus reveals differences in sulfur metabolism among heterotrophic Crenarchaeota.</title>
        <authorList>
            <person name="Anderson I.J."/>
            <person name="Dharmarajan L."/>
            <person name="Rodriguez J."/>
            <person name="Hooper S."/>
            <person name="Porat I."/>
            <person name="Ulrich L.E."/>
            <person name="Elkins J.G."/>
            <person name="Mavromatis K."/>
            <person name="Sun H."/>
            <person name="Land M."/>
            <person name="Lapidus A."/>
            <person name="Lucas S."/>
            <person name="Barry K."/>
            <person name="Huber H."/>
            <person name="Zhulin I.B."/>
            <person name="Whitman W.B."/>
            <person name="Mukhopadhyay B."/>
            <person name="Woese C."/>
            <person name="Bristow J."/>
            <person name="Kyrpides N."/>
        </authorList>
    </citation>
    <scope>NUCLEOTIDE SEQUENCE [LARGE SCALE GENOMIC DNA]</scope>
    <source>
        <strain evidence="3">ATCC 43588 / DSM 3639 / JCM 9404 / F1</strain>
    </source>
</reference>
<organism evidence="2 3">
    <name type="scientific">Staphylothermus marinus (strain ATCC 43588 / DSM 3639 / JCM 9404 / F1)</name>
    <dbReference type="NCBI Taxonomy" id="399550"/>
    <lineage>
        <taxon>Archaea</taxon>
        <taxon>Thermoproteota</taxon>
        <taxon>Thermoprotei</taxon>
        <taxon>Desulfurococcales</taxon>
        <taxon>Desulfurococcaceae</taxon>
        <taxon>Staphylothermus</taxon>
    </lineage>
</organism>
<keyword evidence="1" id="KW-0812">Transmembrane</keyword>
<evidence type="ECO:0000313" key="2">
    <source>
        <dbReference type="EMBL" id="ABN70056.1"/>
    </source>
</evidence>
<dbReference type="HOGENOM" id="CLU_1631724_0_0_2"/>
<name>A3DN46_STAMF</name>
<dbReference type="eggNOG" id="arCOG12424">
    <property type="taxonomic scope" value="Archaea"/>
</dbReference>
<accession>A3DN46</accession>
<reference evidence="2 3" key="2">
    <citation type="journal article" date="2009" name="Stand. Genomic Sci.">
        <title>Complete genome sequence of Staphylothermus marinus Stetter and Fiala 1986 type strain F1.</title>
        <authorList>
            <person name="Anderson I.J."/>
            <person name="Sun H."/>
            <person name="Lapidus A."/>
            <person name="Copeland A."/>
            <person name="Glavina Del Rio T."/>
            <person name="Tice H."/>
            <person name="Dalin E."/>
            <person name="Lucas S."/>
            <person name="Barry K."/>
            <person name="Land M."/>
            <person name="Richardson P."/>
            <person name="Huber H."/>
            <person name="Kyrpides N.C."/>
        </authorList>
    </citation>
    <scope>NUCLEOTIDE SEQUENCE [LARGE SCALE GENOMIC DNA]</scope>
    <source>
        <strain evidence="3">ATCC 43588 / DSM 3639 / JCM 9404 / F1</strain>
    </source>
</reference>
<protein>
    <submittedName>
        <fullName evidence="2">Uncharacterized protein</fullName>
    </submittedName>
</protein>
<proteinExistence type="predicted"/>
<feature type="transmembrane region" description="Helical" evidence="1">
    <location>
        <begin position="140"/>
        <end position="161"/>
    </location>
</feature>
<dbReference type="RefSeq" id="WP_011839247.1">
    <property type="nucleotide sequence ID" value="NC_009033.1"/>
</dbReference>
<dbReference type="AlphaFoldDB" id="A3DN46"/>
<dbReference type="Proteomes" id="UP000000254">
    <property type="component" value="Chromosome"/>
</dbReference>
<feature type="transmembrane region" description="Helical" evidence="1">
    <location>
        <begin position="103"/>
        <end position="128"/>
    </location>
</feature>
<dbReference type="STRING" id="399550.Smar_0957"/>
<sequence length="162" mass="17948">MKLGIMDTILLAILVAGIAIASYYLALPPNIQTGTLQLEDEIPGTGWKLVDLSPTAGKASFKNTIINYEYTTFVGRRFYAITINQIKGSTVKYSVDMKFYKNIYTYATAHLLLGIGTVLSIITLMLRIDRLKETLLNPTLLITIAYLIIGLPLIYILVLSIS</sequence>
<feature type="transmembrane region" description="Helical" evidence="1">
    <location>
        <begin position="9"/>
        <end position="26"/>
    </location>
</feature>
<evidence type="ECO:0000256" key="1">
    <source>
        <dbReference type="SAM" id="Phobius"/>
    </source>
</evidence>
<dbReference type="OrthoDB" id="377102at2157"/>
<dbReference type="EMBL" id="CP000575">
    <property type="protein sequence ID" value="ABN70056.1"/>
    <property type="molecule type" value="Genomic_DNA"/>
</dbReference>
<keyword evidence="3" id="KW-1185">Reference proteome</keyword>
<keyword evidence="1" id="KW-1133">Transmembrane helix</keyword>
<dbReference type="GeneID" id="4907248"/>
<dbReference type="KEGG" id="smr:Smar_0957"/>
<evidence type="ECO:0000313" key="3">
    <source>
        <dbReference type="Proteomes" id="UP000000254"/>
    </source>
</evidence>
<keyword evidence="1" id="KW-0472">Membrane</keyword>
<gene>
    <name evidence="2" type="ordered locus">Smar_0957</name>
</gene>